<evidence type="ECO:0000313" key="2">
    <source>
        <dbReference type="Ensembl" id="ENSSRHP00000101536.1"/>
    </source>
</evidence>
<dbReference type="Gene3D" id="3.40.50.12690">
    <property type="match status" value="1"/>
</dbReference>
<dbReference type="Proteomes" id="UP000472270">
    <property type="component" value="Unassembled WGS sequence"/>
</dbReference>
<feature type="region of interest" description="Disordered" evidence="1">
    <location>
        <begin position="417"/>
        <end position="454"/>
    </location>
</feature>
<feature type="compositionally biased region" description="Basic and acidic residues" evidence="1">
    <location>
        <begin position="33"/>
        <end position="42"/>
    </location>
</feature>
<reference evidence="2" key="2">
    <citation type="submission" date="2025-09" db="UniProtKB">
        <authorList>
            <consortium name="Ensembl"/>
        </authorList>
    </citation>
    <scope>IDENTIFICATION</scope>
</reference>
<dbReference type="CDD" id="cd00229">
    <property type="entry name" value="SGNH_hydrolase"/>
    <property type="match status" value="1"/>
</dbReference>
<dbReference type="Ensembl" id="ENSSRHT00000104280.1">
    <property type="protein sequence ID" value="ENSSRHP00000101536.1"/>
    <property type="gene ID" value="ENSSRHG00000049753.1"/>
</dbReference>
<proteinExistence type="predicted"/>
<sequence length="535" mass="59515">MPPVESTCCMNYCKLLQRIAVLETKLLAGLPKQAEHSADRRHGPPQHTAGESHEPSQSQQFIPSVEEQAETDCHTNRWHKQGARPKGTRDIRLSRVSRIAAVASSTPDMAMTRLVNTGILPPPIHLENRFEALMNAGEESPNVIKHGSDQPAANIATNRRSRSSRQRLSAQSAAEPRTLIVGDSIIRNISSRNSATFCFPQATVSDLNKELRKILMKHKTANRIIIHVGKNDIRKEQSELLKKDFIELFETLRRLKVQSFISGPLPARGTNMFSRLLGLNTWLQRICSLKGVNFIDNFNLFWGHRQLFKLDGLHLNKLGARVLKDNIYFSIRHPSVVCAKLLNLNGTHTPGQSMSDHRTSYQLPSHHVVDTSHKDTDNTTQPQQALLMDTIPAEPFPQSSSQTDCDVSEQLQDSAPKDDFLENSQGSQDNISQPPETTELEPRSPDTLFLSPTSPLLSFSQKMEELVYAGTRLSHSFAASPQISTKKRRAPQPPKPVGPARLPPPVRALRPLPQRQGPNPPSAVGEPKTTDSSSQ</sequence>
<feature type="compositionally biased region" description="Polar residues" evidence="1">
    <location>
        <begin position="422"/>
        <end position="436"/>
    </location>
</feature>
<feature type="region of interest" description="Disordered" evidence="1">
    <location>
        <begin position="32"/>
        <end position="91"/>
    </location>
</feature>
<dbReference type="SUPFAM" id="SSF52266">
    <property type="entry name" value="SGNH hydrolase"/>
    <property type="match status" value="1"/>
</dbReference>
<name>A0A673NF18_9TELE</name>
<feature type="region of interest" description="Disordered" evidence="1">
    <location>
        <begin position="143"/>
        <end position="174"/>
    </location>
</feature>
<keyword evidence="3" id="KW-1185">Reference proteome</keyword>
<evidence type="ECO:0000313" key="3">
    <source>
        <dbReference type="Proteomes" id="UP000472270"/>
    </source>
</evidence>
<reference evidence="2" key="1">
    <citation type="submission" date="2025-08" db="UniProtKB">
        <authorList>
            <consortium name="Ensembl"/>
        </authorList>
    </citation>
    <scope>IDENTIFICATION</scope>
</reference>
<evidence type="ECO:0000256" key="1">
    <source>
        <dbReference type="SAM" id="MobiDB-lite"/>
    </source>
</evidence>
<organism evidence="2 3">
    <name type="scientific">Sinocyclocheilus rhinocerous</name>
    <dbReference type="NCBI Taxonomy" id="307959"/>
    <lineage>
        <taxon>Eukaryota</taxon>
        <taxon>Metazoa</taxon>
        <taxon>Chordata</taxon>
        <taxon>Craniata</taxon>
        <taxon>Vertebrata</taxon>
        <taxon>Euteleostomi</taxon>
        <taxon>Actinopterygii</taxon>
        <taxon>Neopterygii</taxon>
        <taxon>Teleostei</taxon>
        <taxon>Ostariophysi</taxon>
        <taxon>Cypriniformes</taxon>
        <taxon>Cyprinidae</taxon>
        <taxon>Cyprininae</taxon>
        <taxon>Sinocyclocheilus</taxon>
    </lineage>
</organism>
<dbReference type="Gene3D" id="3.40.50.12700">
    <property type="match status" value="1"/>
</dbReference>
<evidence type="ECO:0008006" key="4">
    <source>
        <dbReference type="Google" id="ProtNLM"/>
    </source>
</evidence>
<protein>
    <recommendedName>
        <fullName evidence="4">SGNH hydrolase-type esterase domain-containing protein</fullName>
    </recommendedName>
</protein>
<accession>A0A673NF18</accession>
<dbReference type="AlphaFoldDB" id="A0A673NF18"/>
<feature type="region of interest" description="Disordered" evidence="1">
    <location>
        <begin position="478"/>
        <end position="535"/>
    </location>
</feature>
<feature type="compositionally biased region" description="Pro residues" evidence="1">
    <location>
        <begin position="491"/>
        <end position="506"/>
    </location>
</feature>